<keyword evidence="1" id="KW-0175">Coiled coil</keyword>
<dbReference type="InterPro" id="IPR012657">
    <property type="entry name" value="23S_rRNA-intervening_sequence"/>
</dbReference>
<sequence length="121" mass="14245">MRRHNFKKLQIWIEAMDLIDENYLLTSKLPDYEKFGLQTQMNRSSVSIASNISEGSSKRTNKHFIKYLDDSLGSAFEWETQLNVCFRQNFISEDNFQNLEKKVQKLQSKISNFIDSLDVNN</sequence>
<dbReference type="InterPro" id="IPR036583">
    <property type="entry name" value="23S_rRNA_IVS_sf"/>
</dbReference>
<evidence type="ECO:0000313" key="3">
    <source>
        <dbReference type="Proteomes" id="UP000184225"/>
    </source>
</evidence>
<dbReference type="OrthoDB" id="9811959at2"/>
<dbReference type="EMBL" id="FQYY01000007">
    <property type="protein sequence ID" value="SHJ04133.1"/>
    <property type="molecule type" value="Genomic_DNA"/>
</dbReference>
<keyword evidence="3" id="KW-1185">Reference proteome</keyword>
<dbReference type="NCBIfam" id="TIGR02436">
    <property type="entry name" value="four helix bundle protein"/>
    <property type="match status" value="1"/>
</dbReference>
<dbReference type="Gene3D" id="1.20.1440.60">
    <property type="entry name" value="23S rRNA-intervening sequence"/>
    <property type="match status" value="1"/>
</dbReference>
<evidence type="ECO:0000256" key="1">
    <source>
        <dbReference type="SAM" id="Coils"/>
    </source>
</evidence>
<dbReference type="RefSeq" id="WP_073152022.1">
    <property type="nucleotide sequence ID" value="NZ_FQYY01000007.1"/>
</dbReference>
<gene>
    <name evidence="2" type="ORF">SAMN04488096_10791</name>
</gene>
<dbReference type="PANTHER" id="PTHR38471:SF2">
    <property type="entry name" value="FOUR HELIX BUNDLE PROTEIN"/>
    <property type="match status" value="1"/>
</dbReference>
<proteinExistence type="predicted"/>
<dbReference type="AlphaFoldDB" id="A0A1M6G2E1"/>
<evidence type="ECO:0000313" key="2">
    <source>
        <dbReference type="EMBL" id="SHJ04133.1"/>
    </source>
</evidence>
<protein>
    <submittedName>
        <fullName evidence="2">Four helix bundle protein</fullName>
    </submittedName>
</protein>
<dbReference type="CDD" id="cd16377">
    <property type="entry name" value="23S_rRNA_IVP_like"/>
    <property type="match status" value="1"/>
</dbReference>
<name>A0A1M6G2E1_9FLAO</name>
<dbReference type="Proteomes" id="UP000184225">
    <property type="component" value="Unassembled WGS sequence"/>
</dbReference>
<dbReference type="Pfam" id="PF05635">
    <property type="entry name" value="23S_rRNA_IVP"/>
    <property type="match status" value="1"/>
</dbReference>
<dbReference type="SUPFAM" id="SSF158446">
    <property type="entry name" value="IVS-encoded protein-like"/>
    <property type="match status" value="1"/>
</dbReference>
<dbReference type="PANTHER" id="PTHR38471">
    <property type="entry name" value="FOUR HELIX BUNDLE PROTEIN"/>
    <property type="match status" value="1"/>
</dbReference>
<organism evidence="2 3">
    <name type="scientific">Mesonia phycicola</name>
    <dbReference type="NCBI Taxonomy" id="579105"/>
    <lineage>
        <taxon>Bacteria</taxon>
        <taxon>Pseudomonadati</taxon>
        <taxon>Bacteroidota</taxon>
        <taxon>Flavobacteriia</taxon>
        <taxon>Flavobacteriales</taxon>
        <taxon>Flavobacteriaceae</taxon>
        <taxon>Mesonia</taxon>
    </lineage>
</organism>
<dbReference type="STRING" id="579105.SAMN04488096_10791"/>
<feature type="coiled-coil region" evidence="1">
    <location>
        <begin position="89"/>
        <end position="116"/>
    </location>
</feature>
<reference evidence="2 3" key="1">
    <citation type="submission" date="2016-11" db="EMBL/GenBank/DDBJ databases">
        <authorList>
            <person name="Jaros S."/>
            <person name="Januszkiewicz K."/>
            <person name="Wedrychowicz H."/>
        </authorList>
    </citation>
    <scope>NUCLEOTIDE SEQUENCE [LARGE SCALE GENOMIC DNA]</scope>
    <source>
        <strain evidence="2 3">DSM 21425</strain>
    </source>
</reference>
<accession>A0A1M6G2E1</accession>